<gene>
    <name evidence="1" type="ordered locus">Halhy_1140</name>
</gene>
<dbReference type="HOGENOM" id="CLU_3374062_0_0_10"/>
<reference key="2">
    <citation type="submission" date="2011-04" db="EMBL/GenBank/DDBJ databases">
        <title>Complete sequence of chromosome of Haliscomenobacter hydrossis DSM 1100.</title>
        <authorList>
            <consortium name="US DOE Joint Genome Institute (JGI-PGF)"/>
            <person name="Lucas S."/>
            <person name="Han J."/>
            <person name="Lapidus A."/>
            <person name="Bruce D."/>
            <person name="Goodwin L."/>
            <person name="Pitluck S."/>
            <person name="Peters L."/>
            <person name="Kyrpides N."/>
            <person name="Mavromatis K."/>
            <person name="Ivanova N."/>
            <person name="Ovchinnikova G."/>
            <person name="Pagani I."/>
            <person name="Daligault H."/>
            <person name="Detter J.C."/>
            <person name="Han C."/>
            <person name="Land M."/>
            <person name="Hauser L."/>
            <person name="Markowitz V."/>
            <person name="Cheng J.-F."/>
            <person name="Hugenholtz P."/>
            <person name="Woyke T."/>
            <person name="Wu D."/>
            <person name="Verbarg S."/>
            <person name="Frueling A."/>
            <person name="Brambilla E."/>
            <person name="Klenk H.-P."/>
            <person name="Eisen J.A."/>
        </authorList>
    </citation>
    <scope>NUCLEOTIDE SEQUENCE</scope>
    <source>
        <strain>DSM 1100</strain>
    </source>
</reference>
<sequence>MNRSCLKQNGGVFELVEAYFRVRSSATDEKIAEK</sequence>
<reference evidence="1 2" key="1">
    <citation type="journal article" date="2011" name="Stand. Genomic Sci.">
        <title>Complete genome sequence of Haliscomenobacter hydrossis type strain (O).</title>
        <authorList>
            <consortium name="US DOE Joint Genome Institute (JGI-PGF)"/>
            <person name="Daligault H."/>
            <person name="Lapidus A."/>
            <person name="Zeytun A."/>
            <person name="Nolan M."/>
            <person name="Lucas S."/>
            <person name="Del Rio T.G."/>
            <person name="Tice H."/>
            <person name="Cheng J.F."/>
            <person name="Tapia R."/>
            <person name="Han C."/>
            <person name="Goodwin L."/>
            <person name="Pitluck S."/>
            <person name="Liolios K."/>
            <person name="Pagani I."/>
            <person name="Ivanova N."/>
            <person name="Huntemann M."/>
            <person name="Mavromatis K."/>
            <person name="Mikhailova N."/>
            <person name="Pati A."/>
            <person name="Chen A."/>
            <person name="Palaniappan K."/>
            <person name="Land M."/>
            <person name="Hauser L."/>
            <person name="Brambilla E.M."/>
            <person name="Rohde M."/>
            <person name="Verbarg S."/>
            <person name="Goker M."/>
            <person name="Bristow J."/>
            <person name="Eisen J.A."/>
            <person name="Markowitz V."/>
            <person name="Hugenholtz P."/>
            <person name="Kyrpides N.C."/>
            <person name="Klenk H.P."/>
            <person name="Woyke T."/>
        </authorList>
    </citation>
    <scope>NUCLEOTIDE SEQUENCE [LARGE SCALE GENOMIC DNA]</scope>
    <source>
        <strain evidence="2">ATCC 27775 / DSM 1100 / LMG 10767 / O</strain>
    </source>
</reference>
<protein>
    <submittedName>
        <fullName evidence="1">Uncharacterized protein</fullName>
    </submittedName>
</protein>
<dbReference type="EMBL" id="CP002691">
    <property type="protein sequence ID" value="AEE49038.1"/>
    <property type="molecule type" value="Genomic_DNA"/>
</dbReference>
<accession>F4KRP9</accession>
<dbReference type="Proteomes" id="UP000008461">
    <property type="component" value="Chromosome"/>
</dbReference>
<dbReference type="AlphaFoldDB" id="F4KRP9"/>
<dbReference type="STRING" id="760192.Halhy_1140"/>
<dbReference type="KEGG" id="hhy:Halhy_1140"/>
<keyword evidence="2" id="KW-1185">Reference proteome</keyword>
<name>F4KRP9_HALH1</name>
<proteinExistence type="predicted"/>
<organism evidence="1 2">
    <name type="scientific">Haliscomenobacter hydrossis (strain ATCC 27775 / DSM 1100 / LMG 10767 / O)</name>
    <dbReference type="NCBI Taxonomy" id="760192"/>
    <lineage>
        <taxon>Bacteria</taxon>
        <taxon>Pseudomonadati</taxon>
        <taxon>Bacteroidota</taxon>
        <taxon>Saprospiria</taxon>
        <taxon>Saprospirales</taxon>
        <taxon>Haliscomenobacteraceae</taxon>
        <taxon>Haliscomenobacter</taxon>
    </lineage>
</organism>
<evidence type="ECO:0000313" key="1">
    <source>
        <dbReference type="EMBL" id="AEE49038.1"/>
    </source>
</evidence>
<evidence type="ECO:0000313" key="2">
    <source>
        <dbReference type="Proteomes" id="UP000008461"/>
    </source>
</evidence>